<dbReference type="InterPro" id="IPR009057">
    <property type="entry name" value="Homeodomain-like_sf"/>
</dbReference>
<dbReference type="VEuPathDB" id="FungiDB:BON22_4928"/>
<reference evidence="4" key="1">
    <citation type="journal article" date="2017" name="Genome Announc.">
        <title>Genome sequences of Cyberlindnera fabianii 65, Pichia kudriavzevii 129, and Saccharomyces cerevisiae 131 isolated from fermented masau fruits in Zimbabwe.</title>
        <authorList>
            <person name="van Rijswijck I.M.H."/>
            <person name="Derks M.F.L."/>
            <person name="Abee T."/>
            <person name="de Ridder D."/>
            <person name="Smid E.J."/>
        </authorList>
    </citation>
    <scope>NUCLEOTIDE SEQUENCE [LARGE SCALE GENOMIC DNA]</scope>
    <source>
        <strain evidence="4">65</strain>
    </source>
</reference>
<proteinExistence type="predicted"/>
<dbReference type="Pfam" id="PF13921">
    <property type="entry name" value="Myb_DNA-bind_6"/>
    <property type="match status" value="1"/>
</dbReference>
<dbReference type="Gene3D" id="1.10.10.60">
    <property type="entry name" value="Homeodomain-like"/>
    <property type="match status" value="1"/>
</dbReference>
<dbReference type="STRING" id="36022.A0A1V2L071"/>
<feature type="domain" description="Myb-like" evidence="2">
    <location>
        <begin position="40"/>
        <end position="90"/>
    </location>
</feature>
<gene>
    <name evidence="3" type="ORF">BON22_4928</name>
</gene>
<evidence type="ECO:0000256" key="1">
    <source>
        <dbReference type="SAM" id="MobiDB-lite"/>
    </source>
</evidence>
<dbReference type="AlphaFoldDB" id="A0A1V2L071"/>
<name>A0A1V2L071_CYBFA</name>
<sequence length="152" mass="17558">MPYVAPSAGAPATPTTGLPTPHQQQQHSYSTYLDKPYRIQKQRQSNAWMDEDDTLLKYLKEVRHLGWREISLHFKNRTANGCQFRWRRISALAKTIKGKDSEEGEVESEETEQNSQQVESNEIVDEVVVKKEEEDDEIKAGKRENSLEKLLN</sequence>
<evidence type="ECO:0000313" key="4">
    <source>
        <dbReference type="Proteomes" id="UP000189513"/>
    </source>
</evidence>
<protein>
    <submittedName>
        <fullName evidence="3">Transcriptional regulatory protein TOD6</fullName>
    </submittedName>
</protein>
<comment type="caution">
    <text evidence="3">The sequence shown here is derived from an EMBL/GenBank/DDBJ whole genome shotgun (WGS) entry which is preliminary data.</text>
</comment>
<dbReference type="CDD" id="cd00167">
    <property type="entry name" value="SANT"/>
    <property type="match status" value="1"/>
</dbReference>
<feature type="region of interest" description="Disordered" evidence="1">
    <location>
        <begin position="1"/>
        <end position="29"/>
    </location>
</feature>
<keyword evidence="4" id="KW-1185">Reference proteome</keyword>
<evidence type="ECO:0000259" key="2">
    <source>
        <dbReference type="PROSITE" id="PS50090"/>
    </source>
</evidence>
<feature type="compositionally biased region" description="Acidic residues" evidence="1">
    <location>
        <begin position="102"/>
        <end position="112"/>
    </location>
</feature>
<dbReference type="EMBL" id="MPUK01000012">
    <property type="protein sequence ID" value="ONH65312.1"/>
    <property type="molecule type" value="Genomic_DNA"/>
</dbReference>
<dbReference type="InterPro" id="IPR001005">
    <property type="entry name" value="SANT/Myb"/>
</dbReference>
<feature type="compositionally biased region" description="Low complexity" evidence="1">
    <location>
        <begin position="1"/>
        <end position="21"/>
    </location>
</feature>
<dbReference type="PROSITE" id="PS50090">
    <property type="entry name" value="MYB_LIKE"/>
    <property type="match status" value="1"/>
</dbReference>
<organism evidence="3 4">
    <name type="scientific">Cyberlindnera fabianii</name>
    <name type="common">Yeast</name>
    <name type="synonym">Hansenula fabianii</name>
    <dbReference type="NCBI Taxonomy" id="36022"/>
    <lineage>
        <taxon>Eukaryota</taxon>
        <taxon>Fungi</taxon>
        <taxon>Dikarya</taxon>
        <taxon>Ascomycota</taxon>
        <taxon>Saccharomycotina</taxon>
        <taxon>Saccharomycetes</taxon>
        <taxon>Phaffomycetales</taxon>
        <taxon>Phaffomycetaceae</taxon>
        <taxon>Cyberlindnera</taxon>
    </lineage>
</organism>
<dbReference type="Proteomes" id="UP000189513">
    <property type="component" value="Unassembled WGS sequence"/>
</dbReference>
<evidence type="ECO:0000313" key="3">
    <source>
        <dbReference type="EMBL" id="ONH65312.1"/>
    </source>
</evidence>
<feature type="region of interest" description="Disordered" evidence="1">
    <location>
        <begin position="97"/>
        <end position="126"/>
    </location>
</feature>
<dbReference type="SUPFAM" id="SSF46689">
    <property type="entry name" value="Homeodomain-like"/>
    <property type="match status" value="1"/>
</dbReference>
<accession>A0A1V2L071</accession>